<keyword evidence="4" id="KW-0456">Lyase</keyword>
<name>A0ABV2PTH5_9GAMM</name>
<comment type="caution">
    <text evidence="4">The sequence shown here is derived from an EMBL/GenBank/DDBJ whole genome shotgun (WGS) entry which is preliminary data.</text>
</comment>
<dbReference type="Pfam" id="PF00545">
    <property type="entry name" value="Ribonuclease"/>
    <property type="match status" value="1"/>
</dbReference>
<dbReference type="InterPro" id="IPR000026">
    <property type="entry name" value="N1-like"/>
</dbReference>
<dbReference type="Proteomes" id="UP001549251">
    <property type="component" value="Unassembled WGS sequence"/>
</dbReference>
<dbReference type="InterPro" id="IPR016191">
    <property type="entry name" value="Ribonuclease/ribotoxin"/>
</dbReference>
<evidence type="ECO:0000256" key="3">
    <source>
        <dbReference type="SAM" id="MobiDB-lite"/>
    </source>
</evidence>
<proteinExistence type="predicted"/>
<accession>A0ABV2PTH5</accession>
<feature type="compositionally biased region" description="Low complexity" evidence="3">
    <location>
        <begin position="33"/>
        <end position="44"/>
    </location>
</feature>
<sequence length="144" mass="15774">MRRLKPLILLAFIVLAVTLWNRHASTPSASTGPVASADSSASPHAPDRPAGTDAPAFLPAEAHATLDRIARGGPFEHSQDGSVFGNYEGLLPKQPRGYYHEYTVETPGARNRGARRIITGGTPPVAWYYTDDHYRSFRRFEAGR</sequence>
<protein>
    <submittedName>
        <fullName evidence="4">Ribonuclease T1</fullName>
        <ecNumber evidence="4">4.6.1.24</ecNumber>
    </submittedName>
</protein>
<evidence type="ECO:0000313" key="4">
    <source>
        <dbReference type="EMBL" id="MET4568055.1"/>
    </source>
</evidence>
<dbReference type="EC" id="4.6.1.24" evidence="4"/>
<keyword evidence="2" id="KW-0378">Hydrolase</keyword>
<feature type="region of interest" description="Disordered" evidence="3">
    <location>
        <begin position="26"/>
        <end position="57"/>
    </location>
</feature>
<keyword evidence="5" id="KW-1185">Reference proteome</keyword>
<dbReference type="EMBL" id="JBEPSD010000001">
    <property type="protein sequence ID" value="MET4568055.1"/>
    <property type="molecule type" value="Genomic_DNA"/>
</dbReference>
<dbReference type="SUPFAM" id="SSF53933">
    <property type="entry name" value="Microbial ribonucleases"/>
    <property type="match status" value="1"/>
</dbReference>
<evidence type="ECO:0000313" key="5">
    <source>
        <dbReference type="Proteomes" id="UP001549251"/>
    </source>
</evidence>
<dbReference type="RefSeq" id="WP_354546898.1">
    <property type="nucleotide sequence ID" value="NZ_JBEPSD010000001.1"/>
</dbReference>
<dbReference type="CDD" id="cd00607">
    <property type="entry name" value="RNase_Sa"/>
    <property type="match status" value="1"/>
</dbReference>
<evidence type="ECO:0000256" key="1">
    <source>
        <dbReference type="ARBA" id="ARBA00022722"/>
    </source>
</evidence>
<keyword evidence="1" id="KW-0540">Nuclease</keyword>
<dbReference type="Gene3D" id="3.10.450.30">
    <property type="entry name" value="Microbial ribonucleases"/>
    <property type="match status" value="1"/>
</dbReference>
<dbReference type="GO" id="GO:0046589">
    <property type="term" value="F:ribonuclease T1 activity"/>
    <property type="evidence" value="ECO:0007669"/>
    <property type="project" value="UniProtKB-EC"/>
</dbReference>
<evidence type="ECO:0000256" key="2">
    <source>
        <dbReference type="ARBA" id="ARBA00022801"/>
    </source>
</evidence>
<gene>
    <name evidence="4" type="ORF">ABIE04_000382</name>
</gene>
<organism evidence="4 5">
    <name type="scientific">Rhodanobacter soli</name>
    <dbReference type="NCBI Taxonomy" id="590609"/>
    <lineage>
        <taxon>Bacteria</taxon>
        <taxon>Pseudomonadati</taxon>
        <taxon>Pseudomonadota</taxon>
        <taxon>Gammaproteobacteria</taxon>
        <taxon>Lysobacterales</taxon>
        <taxon>Rhodanobacteraceae</taxon>
        <taxon>Rhodanobacter</taxon>
    </lineage>
</organism>
<reference evidence="4 5" key="1">
    <citation type="submission" date="2024-06" db="EMBL/GenBank/DDBJ databases">
        <title>Sorghum-associated microbial communities from plants grown in Nebraska, USA.</title>
        <authorList>
            <person name="Schachtman D."/>
        </authorList>
    </citation>
    <scope>NUCLEOTIDE SEQUENCE [LARGE SCALE GENOMIC DNA]</scope>
    <source>
        <strain evidence="4 5">1757</strain>
    </source>
</reference>